<evidence type="ECO:0000313" key="4">
    <source>
        <dbReference type="Proteomes" id="UP000184383"/>
    </source>
</evidence>
<dbReference type="RefSeq" id="XP_040687060.1">
    <property type="nucleotide sequence ID" value="XM_040833413.1"/>
</dbReference>
<dbReference type="OrthoDB" id="5307922at2759"/>
<dbReference type="PANTHER" id="PTHR11799:SF20">
    <property type="entry name" value="SMP-30_GLUCONOLACTONASE_LRE-LIKE REGION DOMAIN-CONTAINING PROTEIN"/>
    <property type="match status" value="1"/>
</dbReference>
<dbReference type="GO" id="GO:0004497">
    <property type="term" value="F:monooxygenase activity"/>
    <property type="evidence" value="ECO:0007669"/>
    <property type="project" value="InterPro"/>
</dbReference>
<proteinExistence type="predicted"/>
<dbReference type="SUPFAM" id="SSF63829">
    <property type="entry name" value="Calcium-dependent phosphotriesterase"/>
    <property type="match status" value="1"/>
</dbReference>
<sequence length="605" mass="68036">MLLHRSFTWSTFILISASCIIQGRSLEIEAIESISIVCARCLGWWMRTTVIQEGLRRHTGGALRAQRVSPEKSLHYTDSNRKTTWTIPVDTPVSITAQLIHMNENIFPNPRQFVPERWLENFRLDWYLVAFSKGMRIKYDVYSEDGKQPALKLYDTVRERDMEMVADLIVPAPEKGSKGVRRDSRSLMLYRINVKPIMMLILPRHVSSHLEIEITTQLIMAFKTTLIVAALAIIYKVYLHDFATIILGIGRTVQPIQDFNYDCHRLHHPLLEGCEDIWLDKTDRKLYASCTKVESKREWCPSVNKYNLSAPRGRDHIAVLDIDNPGDDGLYGVRKLQYDGELDLNGFDAREVGDNRLRFWLVNHRPAVGPTGELLDAKKVGANSTIEILELERGSTQLKHIKTIASEAIISPNNLVVDDDGVGVYVTNDHNGKVGMFRELEMIFGNGNVAYCNSETGKCHIAAEKGFNCANGITKHEGLVYVANSAKGRVTVYQPENGQLHQVDQIDLRIPIDNFSVDADGTIFVAAFPDSLSLRKAFEEPYTTNVPSTIYKITKSGPDYEFTKVIEDAAGQHLPGSTTAIHDTVSDRLILSGVASPFITICTKK</sequence>
<reference evidence="4" key="1">
    <citation type="journal article" date="2017" name="Genome Biol.">
        <title>Comparative genomics reveals high biological diversity and specific adaptations in the industrially and medically important fungal genus Aspergillus.</title>
        <authorList>
            <person name="de Vries R.P."/>
            <person name="Riley R."/>
            <person name="Wiebenga A."/>
            <person name="Aguilar-Osorio G."/>
            <person name="Amillis S."/>
            <person name="Uchima C.A."/>
            <person name="Anderluh G."/>
            <person name="Asadollahi M."/>
            <person name="Askin M."/>
            <person name="Barry K."/>
            <person name="Battaglia E."/>
            <person name="Bayram O."/>
            <person name="Benocci T."/>
            <person name="Braus-Stromeyer S.A."/>
            <person name="Caldana C."/>
            <person name="Canovas D."/>
            <person name="Cerqueira G.C."/>
            <person name="Chen F."/>
            <person name="Chen W."/>
            <person name="Choi C."/>
            <person name="Clum A."/>
            <person name="Dos Santos R.A."/>
            <person name="Damasio A.R."/>
            <person name="Diallinas G."/>
            <person name="Emri T."/>
            <person name="Fekete E."/>
            <person name="Flipphi M."/>
            <person name="Freyberg S."/>
            <person name="Gallo A."/>
            <person name="Gournas C."/>
            <person name="Habgood R."/>
            <person name="Hainaut M."/>
            <person name="Harispe M.L."/>
            <person name="Henrissat B."/>
            <person name="Hilden K.S."/>
            <person name="Hope R."/>
            <person name="Hossain A."/>
            <person name="Karabika E."/>
            <person name="Karaffa L."/>
            <person name="Karanyi Z."/>
            <person name="Krasevec N."/>
            <person name="Kuo A."/>
            <person name="Kusch H."/>
            <person name="LaButti K."/>
            <person name="Lagendijk E.L."/>
            <person name="Lapidus A."/>
            <person name="Levasseur A."/>
            <person name="Lindquist E."/>
            <person name="Lipzen A."/>
            <person name="Logrieco A.F."/>
            <person name="MacCabe A."/>
            <person name="Maekelae M.R."/>
            <person name="Malavazi I."/>
            <person name="Melin P."/>
            <person name="Meyer V."/>
            <person name="Mielnichuk N."/>
            <person name="Miskei M."/>
            <person name="Molnar A.P."/>
            <person name="Mule G."/>
            <person name="Ngan C.Y."/>
            <person name="Orejas M."/>
            <person name="Orosz E."/>
            <person name="Ouedraogo J.P."/>
            <person name="Overkamp K.M."/>
            <person name="Park H.-S."/>
            <person name="Perrone G."/>
            <person name="Piumi F."/>
            <person name="Punt P.J."/>
            <person name="Ram A.F."/>
            <person name="Ramon A."/>
            <person name="Rauscher S."/>
            <person name="Record E."/>
            <person name="Riano-Pachon D.M."/>
            <person name="Robert V."/>
            <person name="Roehrig J."/>
            <person name="Ruller R."/>
            <person name="Salamov A."/>
            <person name="Salih N.S."/>
            <person name="Samson R.A."/>
            <person name="Sandor E."/>
            <person name="Sanguinetti M."/>
            <person name="Schuetze T."/>
            <person name="Sepcic K."/>
            <person name="Shelest E."/>
            <person name="Sherlock G."/>
            <person name="Sophianopoulou V."/>
            <person name="Squina F.M."/>
            <person name="Sun H."/>
            <person name="Susca A."/>
            <person name="Todd R.B."/>
            <person name="Tsang A."/>
            <person name="Unkles S.E."/>
            <person name="van de Wiele N."/>
            <person name="van Rossen-Uffink D."/>
            <person name="Oliveira J.V."/>
            <person name="Vesth T.C."/>
            <person name="Visser J."/>
            <person name="Yu J.-H."/>
            <person name="Zhou M."/>
            <person name="Andersen M.R."/>
            <person name="Archer D.B."/>
            <person name="Baker S.E."/>
            <person name="Benoit I."/>
            <person name="Brakhage A.A."/>
            <person name="Braus G.H."/>
            <person name="Fischer R."/>
            <person name="Frisvad J.C."/>
            <person name="Goldman G.H."/>
            <person name="Houbraken J."/>
            <person name="Oakley B."/>
            <person name="Pocsi I."/>
            <person name="Scazzocchio C."/>
            <person name="Seiboth B."/>
            <person name="vanKuyk P.A."/>
            <person name="Wortman J."/>
            <person name="Dyer P.S."/>
            <person name="Grigoriev I.V."/>
        </authorList>
    </citation>
    <scope>NUCLEOTIDE SEQUENCE [LARGE SCALE GENOMIC DNA]</scope>
    <source>
        <strain evidence="4">DTO 134E9</strain>
    </source>
</reference>
<dbReference type="GO" id="GO:0020037">
    <property type="term" value="F:heme binding"/>
    <property type="evidence" value="ECO:0007669"/>
    <property type="project" value="InterPro"/>
</dbReference>
<feature type="chain" id="PRO_5013177192" description="SMP-30/Gluconolactonase/LRE-like region domain-containing protein" evidence="1">
    <location>
        <begin position="26"/>
        <end position="605"/>
    </location>
</feature>
<dbReference type="GO" id="GO:0005506">
    <property type="term" value="F:iron ion binding"/>
    <property type="evidence" value="ECO:0007669"/>
    <property type="project" value="InterPro"/>
</dbReference>
<evidence type="ECO:0000259" key="2">
    <source>
        <dbReference type="Pfam" id="PF08450"/>
    </source>
</evidence>
<keyword evidence="4" id="KW-1185">Reference proteome</keyword>
<dbReference type="InterPro" id="IPR051288">
    <property type="entry name" value="Serum_paraoxonase/arylesterase"/>
</dbReference>
<dbReference type="SUPFAM" id="SSF48264">
    <property type="entry name" value="Cytochrome P450"/>
    <property type="match status" value="1"/>
</dbReference>
<dbReference type="VEuPathDB" id="FungiDB:ASPWEDRAFT_30462"/>
<dbReference type="Gene3D" id="1.10.630.10">
    <property type="entry name" value="Cytochrome P450"/>
    <property type="match status" value="1"/>
</dbReference>
<dbReference type="PROSITE" id="PS51257">
    <property type="entry name" value="PROKAR_LIPOPROTEIN"/>
    <property type="match status" value="1"/>
</dbReference>
<feature type="signal peptide" evidence="1">
    <location>
        <begin position="1"/>
        <end position="25"/>
    </location>
</feature>
<dbReference type="Proteomes" id="UP000184383">
    <property type="component" value="Unassembled WGS sequence"/>
</dbReference>
<dbReference type="PANTHER" id="PTHR11799">
    <property type="entry name" value="PARAOXONASE"/>
    <property type="match status" value="1"/>
</dbReference>
<dbReference type="InterPro" id="IPR001128">
    <property type="entry name" value="Cyt_P450"/>
</dbReference>
<name>A0A1L9REU5_ASPWE</name>
<dbReference type="GeneID" id="63749261"/>
<gene>
    <name evidence="3" type="ORF">ASPWEDRAFT_30462</name>
</gene>
<dbReference type="AlphaFoldDB" id="A0A1L9REU5"/>
<dbReference type="InterPro" id="IPR011042">
    <property type="entry name" value="6-blade_b-propeller_TolB-like"/>
</dbReference>
<evidence type="ECO:0000313" key="3">
    <source>
        <dbReference type="EMBL" id="OJJ33383.1"/>
    </source>
</evidence>
<keyword evidence="1" id="KW-0732">Signal</keyword>
<dbReference type="Gene3D" id="2.120.10.30">
    <property type="entry name" value="TolB, C-terminal domain"/>
    <property type="match status" value="1"/>
</dbReference>
<dbReference type="EMBL" id="KV878214">
    <property type="protein sequence ID" value="OJJ33383.1"/>
    <property type="molecule type" value="Genomic_DNA"/>
</dbReference>
<accession>A0A1L9REU5</accession>
<evidence type="ECO:0000256" key="1">
    <source>
        <dbReference type="SAM" id="SignalP"/>
    </source>
</evidence>
<feature type="domain" description="SMP-30/Gluconolactonase/LRE-like region" evidence="2">
    <location>
        <begin position="380"/>
        <end position="528"/>
    </location>
</feature>
<dbReference type="GO" id="GO:0016705">
    <property type="term" value="F:oxidoreductase activity, acting on paired donors, with incorporation or reduction of molecular oxygen"/>
    <property type="evidence" value="ECO:0007669"/>
    <property type="project" value="InterPro"/>
</dbReference>
<dbReference type="Pfam" id="PF08450">
    <property type="entry name" value="SGL"/>
    <property type="match status" value="1"/>
</dbReference>
<dbReference type="InterPro" id="IPR036396">
    <property type="entry name" value="Cyt_P450_sf"/>
</dbReference>
<dbReference type="InterPro" id="IPR013658">
    <property type="entry name" value="SGL"/>
</dbReference>
<protein>
    <recommendedName>
        <fullName evidence="2">SMP-30/Gluconolactonase/LRE-like region domain-containing protein</fullName>
    </recommendedName>
</protein>
<dbReference type="Pfam" id="PF00067">
    <property type="entry name" value="p450"/>
    <property type="match status" value="1"/>
</dbReference>
<organism evidence="3 4">
    <name type="scientific">Aspergillus wentii DTO 134E9</name>
    <dbReference type="NCBI Taxonomy" id="1073089"/>
    <lineage>
        <taxon>Eukaryota</taxon>
        <taxon>Fungi</taxon>
        <taxon>Dikarya</taxon>
        <taxon>Ascomycota</taxon>
        <taxon>Pezizomycotina</taxon>
        <taxon>Eurotiomycetes</taxon>
        <taxon>Eurotiomycetidae</taxon>
        <taxon>Eurotiales</taxon>
        <taxon>Aspergillaceae</taxon>
        <taxon>Aspergillus</taxon>
        <taxon>Aspergillus subgen. Cremei</taxon>
    </lineage>
</organism>